<feature type="region of interest" description="Disordered" evidence="1">
    <location>
        <begin position="36"/>
        <end position="161"/>
    </location>
</feature>
<dbReference type="AlphaFoldDB" id="A0A816EHI0"/>
<dbReference type="EMBL" id="CAJNOR010010006">
    <property type="protein sequence ID" value="CAF1650295.1"/>
    <property type="molecule type" value="Genomic_DNA"/>
</dbReference>
<proteinExistence type="predicted"/>
<keyword evidence="3" id="KW-1185">Reference proteome</keyword>
<organism evidence="2 3">
    <name type="scientific">Adineta ricciae</name>
    <name type="common">Rotifer</name>
    <dbReference type="NCBI Taxonomy" id="249248"/>
    <lineage>
        <taxon>Eukaryota</taxon>
        <taxon>Metazoa</taxon>
        <taxon>Spiralia</taxon>
        <taxon>Gnathifera</taxon>
        <taxon>Rotifera</taxon>
        <taxon>Eurotatoria</taxon>
        <taxon>Bdelloidea</taxon>
        <taxon>Adinetida</taxon>
        <taxon>Adinetidae</taxon>
        <taxon>Adineta</taxon>
    </lineage>
</organism>
<evidence type="ECO:0000256" key="1">
    <source>
        <dbReference type="SAM" id="MobiDB-lite"/>
    </source>
</evidence>
<sequence length="161" mass="16654">MFLGINLASDQLVKHRILVETYVNVKSASDRIKSAATTKAAQPTHQSAAPHATTKAAGTAKPVKTTKKAGGKDDSSSESGEKKSSKHPKPAGTTKGAQPSHESAAPHATTKAAQPSHESAAPHATTKAAGTAKPVKTSEFPPIPPLAADYSFFQPKKPEAK</sequence>
<protein>
    <submittedName>
        <fullName evidence="2">Uncharacterized protein</fullName>
    </submittedName>
</protein>
<feature type="compositionally biased region" description="Basic and acidic residues" evidence="1">
    <location>
        <begin position="70"/>
        <end position="83"/>
    </location>
</feature>
<gene>
    <name evidence="2" type="ORF">XAT740_LOCUS54842</name>
</gene>
<feature type="compositionally biased region" description="Polar residues" evidence="1">
    <location>
        <begin position="36"/>
        <end position="47"/>
    </location>
</feature>
<name>A0A816EHI0_ADIRI</name>
<evidence type="ECO:0000313" key="3">
    <source>
        <dbReference type="Proteomes" id="UP000663828"/>
    </source>
</evidence>
<reference evidence="2" key="1">
    <citation type="submission" date="2021-02" db="EMBL/GenBank/DDBJ databases">
        <authorList>
            <person name="Nowell W R."/>
        </authorList>
    </citation>
    <scope>NUCLEOTIDE SEQUENCE</scope>
</reference>
<accession>A0A816EHI0</accession>
<evidence type="ECO:0000313" key="2">
    <source>
        <dbReference type="EMBL" id="CAF1650295.1"/>
    </source>
</evidence>
<dbReference type="Proteomes" id="UP000663828">
    <property type="component" value="Unassembled WGS sequence"/>
</dbReference>
<comment type="caution">
    <text evidence="2">The sequence shown here is derived from an EMBL/GenBank/DDBJ whole genome shotgun (WGS) entry which is preliminary data.</text>
</comment>
<feature type="non-terminal residue" evidence="2">
    <location>
        <position position="161"/>
    </location>
</feature>